<dbReference type="PROSITE" id="PS00647">
    <property type="entry name" value="THYMID_PHOSPHORYLASE"/>
    <property type="match status" value="1"/>
</dbReference>
<dbReference type="InterPro" id="IPR013102">
    <property type="entry name" value="PYNP_C"/>
</dbReference>
<evidence type="ECO:0000256" key="3">
    <source>
        <dbReference type="ARBA" id="ARBA00011892"/>
    </source>
</evidence>
<keyword evidence="5 7" id="KW-0808">Transferase</keyword>
<evidence type="ECO:0000313" key="10">
    <source>
        <dbReference type="Proteomes" id="UP001205906"/>
    </source>
</evidence>
<feature type="domain" description="Pyrimidine nucleoside phosphorylase C-terminal" evidence="8">
    <location>
        <begin position="346"/>
        <end position="420"/>
    </location>
</feature>
<dbReference type="InterPro" id="IPR018090">
    <property type="entry name" value="Pyrmidine_PPas_bac/euk"/>
</dbReference>
<dbReference type="Pfam" id="PF00591">
    <property type="entry name" value="Glycos_transf_3"/>
    <property type="match status" value="1"/>
</dbReference>
<evidence type="ECO:0000256" key="7">
    <source>
        <dbReference type="HAMAP-Rule" id="MF_01628"/>
    </source>
</evidence>
<comment type="pathway">
    <text evidence="7">Pyrimidine metabolism; dTMP biosynthesis via salvage pathway; dTMP from thymine: step 1/2.</text>
</comment>
<protein>
    <recommendedName>
        <fullName evidence="3 7">Thymidine phosphorylase</fullName>
        <ecNumber evidence="3 7">2.4.2.4</ecNumber>
    </recommendedName>
    <alternativeName>
        <fullName evidence="7">TdRPase</fullName>
    </alternativeName>
</protein>
<dbReference type="Gene3D" id="3.40.1030.10">
    <property type="entry name" value="Nucleoside phosphorylase/phosphoribosyltransferase catalytic domain"/>
    <property type="match status" value="1"/>
</dbReference>
<dbReference type="NCBIfam" id="TIGR02643">
    <property type="entry name" value="T_phosphoryl"/>
    <property type="match status" value="1"/>
</dbReference>
<dbReference type="InterPro" id="IPR017459">
    <property type="entry name" value="Glycosyl_Trfase_fam3_N_dom"/>
</dbReference>
<gene>
    <name evidence="7 9" type="primary">deoA</name>
    <name evidence="9" type="ORF">NGM99_05760</name>
</gene>
<dbReference type="PANTHER" id="PTHR10515">
    <property type="entry name" value="THYMIDINE PHOSPHORYLASE"/>
    <property type="match status" value="1"/>
</dbReference>
<reference evidence="9 10" key="1">
    <citation type="submission" date="2022-06" db="EMBL/GenBank/DDBJ databases">
        <title>Mesorhizobium sp. strain RP14 Genome sequencing and assembly.</title>
        <authorList>
            <person name="Kim I."/>
        </authorList>
    </citation>
    <scope>NUCLEOTIDE SEQUENCE [LARGE SCALE GENOMIC DNA]</scope>
    <source>
        <strain evidence="10">RP14(2022)</strain>
    </source>
</reference>
<dbReference type="InterPro" id="IPR000312">
    <property type="entry name" value="Glycosyl_Trfase_fam3"/>
</dbReference>
<dbReference type="RefSeq" id="WP_252816992.1">
    <property type="nucleotide sequence ID" value="NZ_JAMXQS010000003.1"/>
</dbReference>
<comment type="catalytic activity">
    <reaction evidence="6 7">
        <text>thymidine + phosphate = 2-deoxy-alpha-D-ribose 1-phosphate + thymine</text>
        <dbReference type="Rhea" id="RHEA:16037"/>
        <dbReference type="ChEBI" id="CHEBI:17748"/>
        <dbReference type="ChEBI" id="CHEBI:17821"/>
        <dbReference type="ChEBI" id="CHEBI:43474"/>
        <dbReference type="ChEBI" id="CHEBI:57259"/>
        <dbReference type="EC" id="2.4.2.4"/>
    </reaction>
</comment>
<evidence type="ECO:0000256" key="6">
    <source>
        <dbReference type="ARBA" id="ARBA00048550"/>
    </source>
</evidence>
<dbReference type="InterPro" id="IPR036320">
    <property type="entry name" value="Glycosyl_Trfase_fam3_N_dom_sf"/>
</dbReference>
<evidence type="ECO:0000256" key="5">
    <source>
        <dbReference type="ARBA" id="ARBA00022679"/>
    </source>
</evidence>
<evidence type="ECO:0000256" key="4">
    <source>
        <dbReference type="ARBA" id="ARBA00022676"/>
    </source>
</evidence>
<evidence type="ECO:0000256" key="2">
    <source>
        <dbReference type="ARBA" id="ARBA00011738"/>
    </source>
</evidence>
<comment type="subunit">
    <text evidence="2 7">Homodimer.</text>
</comment>
<dbReference type="NCBIfam" id="TIGR02644">
    <property type="entry name" value="Y_phosphoryl"/>
    <property type="match status" value="1"/>
</dbReference>
<evidence type="ECO:0000313" key="9">
    <source>
        <dbReference type="EMBL" id="MCO6049295.1"/>
    </source>
</evidence>
<dbReference type="Proteomes" id="UP001205906">
    <property type="component" value="Unassembled WGS sequence"/>
</dbReference>
<dbReference type="InterPro" id="IPR036566">
    <property type="entry name" value="PYNP-like_C_sf"/>
</dbReference>
<evidence type="ECO:0000256" key="1">
    <source>
        <dbReference type="ARBA" id="ARBA00006915"/>
    </source>
</evidence>
<dbReference type="InterPro" id="IPR035902">
    <property type="entry name" value="Nuc_phospho_transferase"/>
</dbReference>
<dbReference type="SUPFAM" id="SSF52418">
    <property type="entry name" value="Nucleoside phosphorylase/phosphoribosyltransferase catalytic domain"/>
    <property type="match status" value="1"/>
</dbReference>
<comment type="function">
    <text evidence="7">The enzymes which catalyze the reversible phosphorolysis of pyrimidine nucleosides are involved in the degradation of these compounds and in their utilization as carbon and energy sources, or in the rescue of pyrimidine bases for nucleotide synthesis.</text>
</comment>
<dbReference type="Pfam" id="PF02885">
    <property type="entry name" value="Glycos_trans_3N"/>
    <property type="match status" value="1"/>
</dbReference>
<comment type="caution">
    <text evidence="9">The sequence shown here is derived from an EMBL/GenBank/DDBJ whole genome shotgun (WGS) entry which is preliminary data.</text>
</comment>
<dbReference type="SUPFAM" id="SSF54680">
    <property type="entry name" value="Pyrimidine nucleoside phosphorylase C-terminal domain"/>
    <property type="match status" value="1"/>
</dbReference>
<dbReference type="SMART" id="SM00941">
    <property type="entry name" value="PYNP_C"/>
    <property type="match status" value="1"/>
</dbReference>
<organism evidence="9 10">
    <name type="scientific">Mesorhizobium liriopis</name>
    <dbReference type="NCBI Taxonomy" id="2953882"/>
    <lineage>
        <taxon>Bacteria</taxon>
        <taxon>Pseudomonadati</taxon>
        <taxon>Pseudomonadota</taxon>
        <taxon>Alphaproteobacteria</taxon>
        <taxon>Hyphomicrobiales</taxon>
        <taxon>Phyllobacteriaceae</taxon>
        <taxon>Mesorhizobium</taxon>
    </lineage>
</organism>
<dbReference type="Gene3D" id="3.90.1170.30">
    <property type="entry name" value="Pyrimidine nucleoside phosphorylase-like, C-terminal domain"/>
    <property type="match status" value="1"/>
</dbReference>
<dbReference type="Gene3D" id="1.20.970.10">
    <property type="entry name" value="Transferase, Pyrimidine Nucleoside Phosphorylase, Chain C"/>
    <property type="match status" value="1"/>
</dbReference>
<comment type="similarity">
    <text evidence="1 7">Belongs to the thymidine/pyrimidine-nucleoside phosphorylase family.</text>
</comment>
<accession>A0ABT1C503</accession>
<dbReference type="SUPFAM" id="SSF47648">
    <property type="entry name" value="Nucleoside phosphorylase/phosphoribosyltransferase N-terminal domain"/>
    <property type="match status" value="1"/>
</dbReference>
<dbReference type="InterPro" id="IPR000053">
    <property type="entry name" value="Thymidine/pyrmidine_PPase"/>
</dbReference>
<dbReference type="EC" id="2.4.2.4" evidence="3 7"/>
<proteinExistence type="inferred from homology"/>
<evidence type="ECO:0000259" key="8">
    <source>
        <dbReference type="SMART" id="SM00941"/>
    </source>
</evidence>
<dbReference type="InterPro" id="IPR017872">
    <property type="entry name" value="Pyrmidine_PPase_CS"/>
</dbReference>
<dbReference type="PIRSF" id="PIRSF000478">
    <property type="entry name" value="TP_PyNP"/>
    <property type="match status" value="1"/>
</dbReference>
<dbReference type="NCBIfam" id="NF004490">
    <property type="entry name" value="PRK05820.1"/>
    <property type="match status" value="1"/>
</dbReference>
<dbReference type="InterPro" id="IPR013465">
    <property type="entry name" value="Thymidine_Pase"/>
</dbReference>
<dbReference type="PANTHER" id="PTHR10515:SF0">
    <property type="entry name" value="THYMIDINE PHOSPHORYLASE"/>
    <property type="match status" value="1"/>
</dbReference>
<dbReference type="GO" id="GO:0009032">
    <property type="term" value="F:thymidine phosphorylase activity"/>
    <property type="evidence" value="ECO:0007669"/>
    <property type="project" value="UniProtKB-EC"/>
</dbReference>
<dbReference type="Pfam" id="PF07831">
    <property type="entry name" value="PYNP_C"/>
    <property type="match status" value="1"/>
</dbReference>
<name>A0ABT1C503_9HYPH</name>
<keyword evidence="4 7" id="KW-0328">Glycosyltransferase</keyword>
<sequence>MLPQEIIRTKRTGNKLSEEEIRAFVRGLTDNSFTEGQVAAFAMAVMLNGMEPAETVELTLAMRDSGRVLEWHELPGPVSDKHSTGGVGDNVSLMLAPIAAACGLFVPMISGRGLGHTGGTLDKMDTVPGYKSQPEEAVFRAAVRGAGCAIIGQTGDLAPADKRFYAIRDITGTVESVPLITASILSKKLAAGLKGLVLDVKSGSGAFMPTMREAYVLAQSLVEVANGAGLPTTALITDMDQPLASAAGNAVEVLNAIDFLTGKHRDARLEEVTLALAAEMIAGAGLGSRREAATKARDALESGRAADTFGRMVHLLGGPTDIIEHPRHHLAQAPVELPVLAARDGYVRAIDTRGVGLAVVELGGGRRKAEDTVDGAVGFTALLPLGAEVRAGEPLGLVHARSEDQARAGIASLRAAYRIDGEKPALGKPVQRLVARGA</sequence>
<keyword evidence="10" id="KW-1185">Reference proteome</keyword>
<dbReference type="EMBL" id="JAMXQS010000003">
    <property type="protein sequence ID" value="MCO6049295.1"/>
    <property type="molecule type" value="Genomic_DNA"/>
</dbReference>
<dbReference type="HAMAP" id="MF_01628">
    <property type="entry name" value="Thymid_phosp"/>
    <property type="match status" value="1"/>
</dbReference>